<dbReference type="Gene3D" id="3.40.50.720">
    <property type="entry name" value="NAD(P)-binding Rossmann-like Domain"/>
    <property type="match status" value="1"/>
</dbReference>
<evidence type="ECO:0000256" key="4">
    <source>
        <dbReference type="RuleBase" id="RU000363"/>
    </source>
</evidence>
<organism evidence="5 6">
    <name type="scientific">Arctia plantaginis</name>
    <name type="common">Wood tiger moth</name>
    <name type="synonym">Phalaena plantaginis</name>
    <dbReference type="NCBI Taxonomy" id="874455"/>
    <lineage>
        <taxon>Eukaryota</taxon>
        <taxon>Metazoa</taxon>
        <taxon>Ecdysozoa</taxon>
        <taxon>Arthropoda</taxon>
        <taxon>Hexapoda</taxon>
        <taxon>Insecta</taxon>
        <taxon>Pterygota</taxon>
        <taxon>Neoptera</taxon>
        <taxon>Endopterygota</taxon>
        <taxon>Lepidoptera</taxon>
        <taxon>Glossata</taxon>
        <taxon>Ditrysia</taxon>
        <taxon>Noctuoidea</taxon>
        <taxon>Erebidae</taxon>
        <taxon>Arctiinae</taxon>
        <taxon>Arctia</taxon>
    </lineage>
</organism>
<dbReference type="PROSITE" id="PS00061">
    <property type="entry name" value="ADH_SHORT"/>
    <property type="match status" value="1"/>
</dbReference>
<proteinExistence type="inferred from homology"/>
<dbReference type="Pfam" id="PF00106">
    <property type="entry name" value="adh_short"/>
    <property type="match status" value="2"/>
</dbReference>
<keyword evidence="2" id="KW-0521">NADP</keyword>
<evidence type="ECO:0000313" key="6">
    <source>
        <dbReference type="Proteomes" id="UP000494106"/>
    </source>
</evidence>
<dbReference type="OrthoDB" id="7289984at2759"/>
<gene>
    <name evidence="5" type="ORF">APLA_LOCUS9158</name>
</gene>
<dbReference type="InterPro" id="IPR002347">
    <property type="entry name" value="SDR_fam"/>
</dbReference>
<comment type="similarity">
    <text evidence="1 4">Belongs to the short-chain dehydrogenases/reductases (SDR) family.</text>
</comment>
<name>A0A8S1ACU7_ARCPL</name>
<dbReference type="GO" id="GO:0004090">
    <property type="term" value="F:carbonyl reductase (NADPH) activity"/>
    <property type="evidence" value="ECO:0007669"/>
    <property type="project" value="TreeGrafter"/>
</dbReference>
<evidence type="ECO:0000256" key="3">
    <source>
        <dbReference type="ARBA" id="ARBA00023002"/>
    </source>
</evidence>
<dbReference type="PRINTS" id="PR00081">
    <property type="entry name" value="GDHRDH"/>
</dbReference>
<dbReference type="PANTHER" id="PTHR43963">
    <property type="entry name" value="CARBONYL REDUCTASE 1-RELATED"/>
    <property type="match status" value="1"/>
</dbReference>
<comment type="caution">
    <text evidence="5">The sequence shown here is derived from an EMBL/GenBank/DDBJ whole genome shotgun (WGS) entry which is preliminary data.</text>
</comment>
<evidence type="ECO:0000313" key="5">
    <source>
        <dbReference type="EMBL" id="CAB3242712.1"/>
    </source>
</evidence>
<keyword evidence="3" id="KW-0560">Oxidoreductase</keyword>
<dbReference type="InterPro" id="IPR020904">
    <property type="entry name" value="Sc_DH/Rdtase_CS"/>
</dbReference>
<dbReference type="SUPFAM" id="SSF51735">
    <property type="entry name" value="NAD(P)-binding Rossmann-fold domains"/>
    <property type="match status" value="1"/>
</dbReference>
<dbReference type="PRINTS" id="PR00080">
    <property type="entry name" value="SDRFAMILY"/>
</dbReference>
<dbReference type="Proteomes" id="UP000494106">
    <property type="component" value="Unassembled WGS sequence"/>
</dbReference>
<dbReference type="InterPro" id="IPR036291">
    <property type="entry name" value="NAD(P)-bd_dom_sf"/>
</dbReference>
<dbReference type="PANTHER" id="PTHR43963:SF4">
    <property type="entry name" value="CARBONYL REDUCTASE (NADPH)"/>
    <property type="match status" value="1"/>
</dbReference>
<dbReference type="EMBL" id="CADEBC010000518">
    <property type="protein sequence ID" value="CAB3242712.1"/>
    <property type="molecule type" value="Genomic_DNA"/>
</dbReference>
<protein>
    <submittedName>
        <fullName evidence="5">Uncharacterized protein</fullName>
    </submittedName>
</protein>
<reference evidence="5 6" key="1">
    <citation type="submission" date="2020-04" db="EMBL/GenBank/DDBJ databases">
        <authorList>
            <person name="Wallbank WR R."/>
            <person name="Pardo Diaz C."/>
            <person name="Kozak K."/>
            <person name="Martin S."/>
            <person name="Jiggins C."/>
            <person name="Moest M."/>
            <person name="Warren A I."/>
            <person name="Byers J.R.P. K."/>
            <person name="Montejo-Kovacevich G."/>
            <person name="Yen C E."/>
        </authorList>
    </citation>
    <scope>NUCLEOTIDE SEQUENCE [LARGE SCALE GENOMIC DNA]</scope>
</reference>
<dbReference type="AlphaFoldDB" id="A0A8S1ACU7"/>
<evidence type="ECO:0000256" key="2">
    <source>
        <dbReference type="ARBA" id="ARBA00022857"/>
    </source>
</evidence>
<evidence type="ECO:0000256" key="1">
    <source>
        <dbReference type="ARBA" id="ARBA00006484"/>
    </source>
</evidence>
<keyword evidence="6" id="KW-1185">Reference proteome</keyword>
<sequence>MSTSKVAIVTGANKGLGFAIAKLLCEKYEGQVYLTSRDNQRGIKAYEELRKVGLNPLYHQLDITDNESIKAFVKTIKDNNEEVDILINNAGILFIKSPEPKVYQAEQTIFVNFVSLTNFTEAILPFMRKSAKIVNVTSSSGHLSRIPSKEIKEQFSSEELTLEELKSLTNSYVEDVKKGQDIDKGWGDSPYVISKVAVNAYTFLLHRRLSSKGIIVNCVHPGYVKSDMTFGAGTLSPSDAASVPVSLALEATFGGRYVWHNGQDVPWNGEDPRKYIDGKKV</sequence>
<accession>A0A8S1ACU7</accession>